<feature type="compositionally biased region" description="Acidic residues" evidence="1">
    <location>
        <begin position="390"/>
        <end position="418"/>
    </location>
</feature>
<evidence type="ECO:0000256" key="1">
    <source>
        <dbReference type="SAM" id="MobiDB-lite"/>
    </source>
</evidence>
<accession>A0A8H7QYE1</accession>
<feature type="region of interest" description="Disordered" evidence="1">
    <location>
        <begin position="390"/>
        <end position="435"/>
    </location>
</feature>
<keyword evidence="3" id="KW-1185">Reference proteome</keyword>
<dbReference type="OrthoDB" id="2263584at2759"/>
<comment type="caution">
    <text evidence="2">The sequence shown here is derived from an EMBL/GenBank/DDBJ whole genome shotgun (WGS) entry which is preliminary data.</text>
</comment>
<dbReference type="EMBL" id="JAEPRC010000335">
    <property type="protein sequence ID" value="KAG2199861.1"/>
    <property type="molecule type" value="Genomic_DNA"/>
</dbReference>
<name>A0A8H7QYE1_9FUNG</name>
<gene>
    <name evidence="2" type="ORF">INT46_009353</name>
</gene>
<reference evidence="2" key="1">
    <citation type="submission" date="2020-12" db="EMBL/GenBank/DDBJ databases">
        <title>Metabolic potential, ecology and presence of endohyphal bacteria is reflected in genomic diversity of Mucoromycotina.</title>
        <authorList>
            <person name="Muszewska A."/>
            <person name="Okrasinska A."/>
            <person name="Steczkiewicz K."/>
            <person name="Drgas O."/>
            <person name="Orlowska M."/>
            <person name="Perlinska-Lenart U."/>
            <person name="Aleksandrzak-Piekarczyk T."/>
            <person name="Szatraj K."/>
            <person name="Zielenkiewicz U."/>
            <person name="Pilsyk S."/>
            <person name="Malc E."/>
            <person name="Mieczkowski P."/>
            <person name="Kruszewska J.S."/>
            <person name="Biernat P."/>
            <person name="Pawlowska J."/>
        </authorList>
    </citation>
    <scope>NUCLEOTIDE SEQUENCE</scope>
    <source>
        <strain evidence="2">CBS 226.32</strain>
    </source>
</reference>
<evidence type="ECO:0000313" key="3">
    <source>
        <dbReference type="Proteomes" id="UP000650833"/>
    </source>
</evidence>
<proteinExistence type="predicted"/>
<organism evidence="2 3">
    <name type="scientific">Mucor plumbeus</name>
    <dbReference type="NCBI Taxonomy" id="97098"/>
    <lineage>
        <taxon>Eukaryota</taxon>
        <taxon>Fungi</taxon>
        <taxon>Fungi incertae sedis</taxon>
        <taxon>Mucoromycota</taxon>
        <taxon>Mucoromycotina</taxon>
        <taxon>Mucoromycetes</taxon>
        <taxon>Mucorales</taxon>
        <taxon>Mucorineae</taxon>
        <taxon>Mucoraceae</taxon>
        <taxon>Mucor</taxon>
    </lineage>
</organism>
<sequence>MANRHRHKLLPHLTNIAQSKSYTLGVSFGDKNLELNRAQAQLRNFLDRAQYAEAKELFSEMIKTSKYPLEDIWKVGVEIVGKTSPNDLADYLKAVYISSSENLAPITFNAYIDQLIIDENWDLAFEEMELLYPRHAFHHPIVLRKLAICAYNQWNIAKGQLPETYFEDEEHDVYDFSISRYEKRTRSASKYLAEAHNTYKLDVVLLDMYMTFLNTVTERSKKEVVLISLEAMKESPEYFILSYLLKINQDDQYFKSKPFILHLYEFDPSLEPNEKFIRYIEKTCKRIKRLKRKENPNIDELLKYEKRAQRICRVFISQIEYNTINIQFIQLIRKNIFKRAISHEICEMYRSSMASHLLRNFHDKKMKASAMAINQDIEEYLKYEIRSLSEDEEMMEEEEEKEEEAGEVAGEEAEEEAGEERKDENCNFDDDDEKDKFDACMKEDDEDYIPAHTEISLFQKYLQHPLFNDD</sequence>
<evidence type="ECO:0000313" key="2">
    <source>
        <dbReference type="EMBL" id="KAG2199861.1"/>
    </source>
</evidence>
<protein>
    <submittedName>
        <fullName evidence="2">Uncharacterized protein</fullName>
    </submittedName>
</protein>
<dbReference type="Proteomes" id="UP000650833">
    <property type="component" value="Unassembled WGS sequence"/>
</dbReference>
<dbReference type="AlphaFoldDB" id="A0A8H7QYE1"/>